<protein>
    <recommendedName>
        <fullName evidence="2">N-acetyltransferase domain-containing protein</fullName>
    </recommendedName>
</protein>
<dbReference type="Pfam" id="PF00583">
    <property type="entry name" value="Acetyltransf_1"/>
    <property type="match status" value="1"/>
</dbReference>
<dbReference type="AlphaFoldDB" id="A0A136IPN1"/>
<proteinExistence type="predicted"/>
<keyword evidence="4" id="KW-1185">Reference proteome</keyword>
<organism evidence="3 4">
    <name type="scientific">Microdochium bolleyi</name>
    <dbReference type="NCBI Taxonomy" id="196109"/>
    <lineage>
        <taxon>Eukaryota</taxon>
        <taxon>Fungi</taxon>
        <taxon>Dikarya</taxon>
        <taxon>Ascomycota</taxon>
        <taxon>Pezizomycotina</taxon>
        <taxon>Sordariomycetes</taxon>
        <taxon>Xylariomycetidae</taxon>
        <taxon>Xylariales</taxon>
        <taxon>Microdochiaceae</taxon>
        <taxon>Microdochium</taxon>
    </lineage>
</organism>
<feature type="region of interest" description="Disordered" evidence="1">
    <location>
        <begin position="1"/>
        <end position="20"/>
    </location>
</feature>
<dbReference type="Gene3D" id="3.40.630.30">
    <property type="match status" value="1"/>
</dbReference>
<evidence type="ECO:0000313" key="4">
    <source>
        <dbReference type="Proteomes" id="UP000070501"/>
    </source>
</evidence>
<evidence type="ECO:0000256" key="1">
    <source>
        <dbReference type="SAM" id="MobiDB-lite"/>
    </source>
</evidence>
<dbReference type="InterPro" id="IPR016181">
    <property type="entry name" value="Acyl_CoA_acyltransferase"/>
</dbReference>
<dbReference type="SUPFAM" id="SSF55729">
    <property type="entry name" value="Acyl-CoA N-acyltransferases (Nat)"/>
    <property type="match status" value="1"/>
</dbReference>
<name>A0A136IPN1_9PEZI</name>
<dbReference type="InterPro" id="IPR052523">
    <property type="entry name" value="Trichothecene_AcTrans"/>
</dbReference>
<feature type="domain" description="N-acetyltransferase" evidence="2">
    <location>
        <begin position="147"/>
        <end position="208"/>
    </location>
</feature>
<evidence type="ECO:0000259" key="2">
    <source>
        <dbReference type="Pfam" id="PF00583"/>
    </source>
</evidence>
<dbReference type="InterPro" id="IPR000182">
    <property type="entry name" value="GNAT_dom"/>
</dbReference>
<dbReference type="EMBL" id="KQ964265">
    <property type="protein sequence ID" value="KXJ86886.1"/>
    <property type="molecule type" value="Genomic_DNA"/>
</dbReference>
<dbReference type="OrthoDB" id="544277at2759"/>
<gene>
    <name evidence="3" type="ORF">Micbo1qcDRAFT_236647</name>
</gene>
<dbReference type="CDD" id="cd04301">
    <property type="entry name" value="NAT_SF"/>
    <property type="match status" value="1"/>
</dbReference>
<dbReference type="STRING" id="196109.A0A136IPN1"/>
<sequence length="251" mass="27573">MSVTATEPGPPNSAPQASATSTAVVTSGGKERLDHAVQMLSPEFYDDAVFRYLHSTFQDDEKRHAFVHVFMRVLVKSALIEHGMVLEVSNWGAAGVLVPPGARLDGTLTLVRAKAVPAMLKLGLKNVPRLFQYLEVVEKVKAKALTVDEKKKMWYCFIVATASDRRRQGLASAVLQEMQRLAVADGNRCLWLEASSLGAKKTYERQGFVTVEELTFGAGVVDRSGRLKKDGEGVQCWPMVWRPPRTAQAAS</sequence>
<dbReference type="Proteomes" id="UP000070501">
    <property type="component" value="Unassembled WGS sequence"/>
</dbReference>
<dbReference type="InParanoid" id="A0A136IPN1"/>
<reference evidence="4" key="1">
    <citation type="submission" date="2016-02" db="EMBL/GenBank/DDBJ databases">
        <title>Draft genome sequence of Microdochium bolleyi, a fungal endophyte of beachgrass.</title>
        <authorList>
            <consortium name="DOE Joint Genome Institute"/>
            <person name="David A.S."/>
            <person name="May G."/>
            <person name="Haridas S."/>
            <person name="Lim J."/>
            <person name="Wang M."/>
            <person name="Labutti K."/>
            <person name="Lipzen A."/>
            <person name="Barry K."/>
            <person name="Grigoriev I.V."/>
        </authorList>
    </citation>
    <scope>NUCLEOTIDE SEQUENCE [LARGE SCALE GENOMIC DNA]</scope>
    <source>
        <strain evidence="4">J235TASD1</strain>
    </source>
</reference>
<dbReference type="PANTHER" id="PTHR42791">
    <property type="entry name" value="GNAT FAMILY ACETYLTRANSFERASE"/>
    <property type="match status" value="1"/>
</dbReference>
<accession>A0A136IPN1</accession>
<dbReference type="GO" id="GO:0016747">
    <property type="term" value="F:acyltransferase activity, transferring groups other than amino-acyl groups"/>
    <property type="evidence" value="ECO:0007669"/>
    <property type="project" value="InterPro"/>
</dbReference>
<evidence type="ECO:0000313" key="3">
    <source>
        <dbReference type="EMBL" id="KXJ86886.1"/>
    </source>
</evidence>
<dbReference type="PANTHER" id="PTHR42791:SF1">
    <property type="entry name" value="N-ACETYLTRANSFERASE DOMAIN-CONTAINING PROTEIN"/>
    <property type="match status" value="1"/>
</dbReference>